<dbReference type="GO" id="GO:0016020">
    <property type="term" value="C:membrane"/>
    <property type="evidence" value="ECO:0007669"/>
    <property type="project" value="UniProtKB-SubCell"/>
</dbReference>
<accession>A0A2W4VY76</accession>
<evidence type="ECO:0000256" key="2">
    <source>
        <dbReference type="ARBA" id="ARBA00007362"/>
    </source>
</evidence>
<keyword evidence="4 6" id="KW-1133">Transmembrane helix</keyword>
<dbReference type="PANTHER" id="PTHR32322:SF2">
    <property type="entry name" value="EAMA DOMAIN-CONTAINING PROTEIN"/>
    <property type="match status" value="1"/>
</dbReference>
<evidence type="ECO:0000256" key="6">
    <source>
        <dbReference type="SAM" id="Phobius"/>
    </source>
</evidence>
<feature type="transmembrane region" description="Helical" evidence="6">
    <location>
        <begin position="252"/>
        <end position="272"/>
    </location>
</feature>
<dbReference type="InterPro" id="IPR000620">
    <property type="entry name" value="EamA_dom"/>
</dbReference>
<dbReference type="SUPFAM" id="SSF103481">
    <property type="entry name" value="Multidrug resistance efflux transporter EmrE"/>
    <property type="match status" value="2"/>
</dbReference>
<dbReference type="PANTHER" id="PTHR32322">
    <property type="entry name" value="INNER MEMBRANE TRANSPORTER"/>
    <property type="match status" value="1"/>
</dbReference>
<comment type="similarity">
    <text evidence="2">Belongs to the EamA transporter family.</text>
</comment>
<feature type="domain" description="EamA" evidence="7">
    <location>
        <begin position="158"/>
        <end position="295"/>
    </location>
</feature>
<proteinExistence type="inferred from homology"/>
<dbReference type="InterPro" id="IPR037185">
    <property type="entry name" value="EmrE-like"/>
</dbReference>
<sequence>MTVFPNLKVLLPILTSFLFAGSFIAGKYTTVELGPLTTSLLRYVIAMGVLGLFICRSDRPAKALTVARADWGAMALLGLFGVVGYHYFFFTSLRYTATANTAIINAFNPVVTGVMAALFIGERLTRRQYGGIVVALLGVLTLLTRGNLTTLVRLELNRGDGLMLCAVLCWVVYSLIIKQLSQRYSGLTITFYAAVAGVGQLLVLASVEGWWRQLATLSLTSLLAIMYMGVAASGVAYLLFNLSIQRVGPTRTASTVYSLVPIFVAALAWIFFREPLTASMLASMGLILLGVNVVLSKPKS</sequence>
<keyword evidence="5 6" id="KW-0472">Membrane</keyword>
<feature type="transmembrane region" description="Helical" evidence="6">
    <location>
        <begin position="129"/>
        <end position="148"/>
    </location>
</feature>
<feature type="transmembrane region" description="Helical" evidence="6">
    <location>
        <begin position="69"/>
        <end position="90"/>
    </location>
</feature>
<feature type="transmembrane region" description="Helical" evidence="6">
    <location>
        <begin position="160"/>
        <end position="177"/>
    </location>
</feature>
<name>A0A2W4VY76_9CYAN</name>
<dbReference type="AlphaFoldDB" id="A0A2W4VY76"/>
<evidence type="ECO:0000313" key="9">
    <source>
        <dbReference type="Proteomes" id="UP000249081"/>
    </source>
</evidence>
<evidence type="ECO:0000256" key="5">
    <source>
        <dbReference type="ARBA" id="ARBA00023136"/>
    </source>
</evidence>
<feature type="transmembrane region" description="Helical" evidence="6">
    <location>
        <begin position="217"/>
        <end position="240"/>
    </location>
</feature>
<evidence type="ECO:0000256" key="3">
    <source>
        <dbReference type="ARBA" id="ARBA00022692"/>
    </source>
</evidence>
<feature type="transmembrane region" description="Helical" evidence="6">
    <location>
        <begin position="189"/>
        <end position="211"/>
    </location>
</feature>
<feature type="transmembrane region" description="Helical" evidence="6">
    <location>
        <begin position="102"/>
        <end position="120"/>
    </location>
</feature>
<organism evidence="8 9">
    <name type="scientific">Shackletoniella antarctica</name>
    <dbReference type="NCBI Taxonomy" id="268115"/>
    <lineage>
        <taxon>Bacteria</taxon>
        <taxon>Bacillati</taxon>
        <taxon>Cyanobacteriota</taxon>
        <taxon>Cyanophyceae</taxon>
        <taxon>Oculatellales</taxon>
        <taxon>Oculatellaceae</taxon>
        <taxon>Shackletoniella</taxon>
    </lineage>
</organism>
<dbReference type="EMBL" id="QBMN01000115">
    <property type="protein sequence ID" value="PZO37803.1"/>
    <property type="molecule type" value="Genomic_DNA"/>
</dbReference>
<gene>
    <name evidence="8" type="ORF">DCF17_15500</name>
</gene>
<comment type="caution">
    <text evidence="8">The sequence shown here is derived from an EMBL/GenBank/DDBJ whole genome shotgun (WGS) entry which is preliminary data.</text>
</comment>
<evidence type="ECO:0000259" key="7">
    <source>
        <dbReference type="Pfam" id="PF00892"/>
    </source>
</evidence>
<feature type="transmembrane region" description="Helical" evidence="6">
    <location>
        <begin position="41"/>
        <end position="57"/>
    </location>
</feature>
<keyword evidence="3 6" id="KW-0812">Transmembrane</keyword>
<dbReference type="Proteomes" id="UP000249081">
    <property type="component" value="Unassembled WGS sequence"/>
</dbReference>
<comment type="subcellular location">
    <subcellularLocation>
        <location evidence="1">Membrane</location>
        <topology evidence="1">Multi-pass membrane protein</topology>
    </subcellularLocation>
</comment>
<dbReference type="Pfam" id="PF00892">
    <property type="entry name" value="EamA"/>
    <property type="match status" value="2"/>
</dbReference>
<evidence type="ECO:0000313" key="8">
    <source>
        <dbReference type="EMBL" id="PZO37803.1"/>
    </source>
</evidence>
<reference evidence="8 9" key="2">
    <citation type="submission" date="2018-06" db="EMBL/GenBank/DDBJ databases">
        <title>Metagenomic assembly of (sub)arctic Cyanobacteria and their associated microbiome from non-axenic cultures.</title>
        <authorList>
            <person name="Baurain D."/>
        </authorList>
    </citation>
    <scope>NUCLEOTIDE SEQUENCE [LARGE SCALE GENOMIC DNA]</scope>
    <source>
        <strain evidence="8">ULC041bin1</strain>
    </source>
</reference>
<evidence type="ECO:0000256" key="1">
    <source>
        <dbReference type="ARBA" id="ARBA00004141"/>
    </source>
</evidence>
<evidence type="ECO:0000256" key="4">
    <source>
        <dbReference type="ARBA" id="ARBA00022989"/>
    </source>
</evidence>
<protein>
    <submittedName>
        <fullName evidence="8">EamA/RhaT family transporter</fullName>
    </submittedName>
</protein>
<dbReference type="InterPro" id="IPR050638">
    <property type="entry name" value="AA-Vitamin_Transporters"/>
</dbReference>
<feature type="transmembrane region" description="Helical" evidence="6">
    <location>
        <begin position="278"/>
        <end position="295"/>
    </location>
</feature>
<reference evidence="9" key="1">
    <citation type="submission" date="2018-04" db="EMBL/GenBank/DDBJ databases">
        <authorList>
            <person name="Cornet L."/>
        </authorList>
    </citation>
    <scope>NUCLEOTIDE SEQUENCE [LARGE SCALE GENOMIC DNA]</scope>
</reference>
<feature type="domain" description="EamA" evidence="7">
    <location>
        <begin position="9"/>
        <end position="143"/>
    </location>
</feature>